<keyword evidence="4" id="KW-1185">Reference proteome</keyword>
<sequence>MHLACSLWAVAVLCLPVRGRLTNFTLDDTSPVISYNPAPVMQCSPSTCPEPLPPLVPPYNGTSTLVESGVISIPFVGTAVYVYLSVEGACSFNLDGRIIGDAVNHDPISLAFYNDSLSDTAHILTISVVEPKGSIVLDYVVFSHNVRTSRGAIIGGVIGGVATAAILSIAGLLLRRRQKRKQLSTRGIPLGDHWPDKPSIQLMAMRKGEQK</sequence>
<keyword evidence="1" id="KW-0472">Membrane</keyword>
<keyword evidence="1" id="KW-1133">Transmembrane helix</keyword>
<proteinExistence type="predicted"/>
<protein>
    <submittedName>
        <fullName evidence="3">Uncharacterized protein</fullName>
    </submittedName>
</protein>
<dbReference type="AlphaFoldDB" id="A0A8H7CMA6"/>
<reference evidence="3" key="1">
    <citation type="submission" date="2020-05" db="EMBL/GenBank/DDBJ databases">
        <title>Mycena genomes resolve the evolution of fungal bioluminescence.</title>
        <authorList>
            <person name="Tsai I.J."/>
        </authorList>
    </citation>
    <scope>NUCLEOTIDE SEQUENCE</scope>
    <source>
        <strain evidence="3">160909Yilan</strain>
    </source>
</reference>
<feature type="transmembrane region" description="Helical" evidence="1">
    <location>
        <begin position="152"/>
        <end position="174"/>
    </location>
</feature>
<gene>
    <name evidence="3" type="ORF">MSAN_02125800</name>
</gene>
<organism evidence="3 4">
    <name type="scientific">Mycena sanguinolenta</name>
    <dbReference type="NCBI Taxonomy" id="230812"/>
    <lineage>
        <taxon>Eukaryota</taxon>
        <taxon>Fungi</taxon>
        <taxon>Dikarya</taxon>
        <taxon>Basidiomycota</taxon>
        <taxon>Agaricomycotina</taxon>
        <taxon>Agaricomycetes</taxon>
        <taxon>Agaricomycetidae</taxon>
        <taxon>Agaricales</taxon>
        <taxon>Marasmiineae</taxon>
        <taxon>Mycenaceae</taxon>
        <taxon>Mycena</taxon>
    </lineage>
</organism>
<dbReference type="OrthoDB" id="3011740at2759"/>
<feature type="signal peptide" evidence="2">
    <location>
        <begin position="1"/>
        <end position="19"/>
    </location>
</feature>
<comment type="caution">
    <text evidence="3">The sequence shown here is derived from an EMBL/GenBank/DDBJ whole genome shotgun (WGS) entry which is preliminary data.</text>
</comment>
<accession>A0A8H7CMA6</accession>
<evidence type="ECO:0000256" key="2">
    <source>
        <dbReference type="SAM" id="SignalP"/>
    </source>
</evidence>
<dbReference type="Gene3D" id="6.10.250.1670">
    <property type="match status" value="1"/>
</dbReference>
<dbReference type="EMBL" id="JACAZH010000030">
    <property type="protein sequence ID" value="KAF7340543.1"/>
    <property type="molecule type" value="Genomic_DNA"/>
</dbReference>
<evidence type="ECO:0000256" key="1">
    <source>
        <dbReference type="SAM" id="Phobius"/>
    </source>
</evidence>
<name>A0A8H7CMA6_9AGAR</name>
<keyword evidence="2" id="KW-0732">Signal</keyword>
<dbReference type="Proteomes" id="UP000623467">
    <property type="component" value="Unassembled WGS sequence"/>
</dbReference>
<feature type="chain" id="PRO_5034183861" evidence="2">
    <location>
        <begin position="20"/>
        <end position="211"/>
    </location>
</feature>
<keyword evidence="1" id="KW-0812">Transmembrane</keyword>
<evidence type="ECO:0000313" key="3">
    <source>
        <dbReference type="EMBL" id="KAF7340543.1"/>
    </source>
</evidence>
<evidence type="ECO:0000313" key="4">
    <source>
        <dbReference type="Proteomes" id="UP000623467"/>
    </source>
</evidence>